<dbReference type="Gene3D" id="3.30.70.100">
    <property type="match status" value="1"/>
</dbReference>
<keyword evidence="11" id="KW-1185">Reference proteome</keyword>
<dbReference type="PANTHER" id="PTHR47268">
    <property type="entry name" value="ACYLPHOSPHATASE"/>
    <property type="match status" value="1"/>
</dbReference>
<feature type="active site" evidence="5">
    <location>
        <position position="77"/>
    </location>
</feature>
<dbReference type="InterPro" id="IPR017968">
    <property type="entry name" value="Acylphosphatase_CS"/>
</dbReference>
<dbReference type="PROSITE" id="PS00151">
    <property type="entry name" value="ACYLPHOSPHATASE_2"/>
    <property type="match status" value="1"/>
</dbReference>
<keyword evidence="5 6" id="KW-0378">Hydrolase</keyword>
<evidence type="ECO:0000256" key="4">
    <source>
        <dbReference type="ARBA" id="ARBA00047645"/>
    </source>
</evidence>
<dbReference type="PANTHER" id="PTHR47268:SF4">
    <property type="entry name" value="ACYLPHOSPHATASE"/>
    <property type="match status" value="1"/>
</dbReference>
<protein>
    <recommendedName>
        <fullName evidence="3 5">Acylphosphatase</fullName>
        <ecNumber evidence="2 5">3.6.1.7</ecNumber>
    </recommendedName>
</protein>
<dbReference type="EMBL" id="RQSP01000023">
    <property type="protein sequence ID" value="KAB5606541.1"/>
    <property type="molecule type" value="Genomic_DNA"/>
</dbReference>
<dbReference type="Pfam" id="PF00708">
    <property type="entry name" value="Acylphosphatase"/>
    <property type="match status" value="1"/>
</dbReference>
<evidence type="ECO:0000256" key="8">
    <source>
        <dbReference type="SAM" id="MobiDB-lite"/>
    </source>
</evidence>
<dbReference type="OrthoDB" id="3182027at2"/>
<dbReference type="GO" id="GO:0003998">
    <property type="term" value="F:acylphosphatase activity"/>
    <property type="evidence" value="ECO:0007669"/>
    <property type="project" value="UniProtKB-EC"/>
</dbReference>
<comment type="caution">
    <text evidence="10">The sequence shown here is derived from an EMBL/GenBank/DDBJ whole genome shotgun (WGS) entry which is preliminary data.</text>
</comment>
<evidence type="ECO:0000313" key="10">
    <source>
        <dbReference type="EMBL" id="KAB5606541.1"/>
    </source>
</evidence>
<proteinExistence type="inferred from homology"/>
<dbReference type="EC" id="3.6.1.7" evidence="2 5"/>
<dbReference type="AlphaFoldDB" id="A0A5N5RIG0"/>
<comment type="catalytic activity">
    <reaction evidence="4 5 6">
        <text>an acyl phosphate + H2O = a carboxylate + phosphate + H(+)</text>
        <dbReference type="Rhea" id="RHEA:14965"/>
        <dbReference type="ChEBI" id="CHEBI:15377"/>
        <dbReference type="ChEBI" id="CHEBI:15378"/>
        <dbReference type="ChEBI" id="CHEBI:29067"/>
        <dbReference type="ChEBI" id="CHEBI:43474"/>
        <dbReference type="ChEBI" id="CHEBI:59918"/>
        <dbReference type="EC" id="3.6.1.7"/>
    </reaction>
</comment>
<evidence type="ECO:0000256" key="2">
    <source>
        <dbReference type="ARBA" id="ARBA00012150"/>
    </source>
</evidence>
<evidence type="ECO:0000256" key="6">
    <source>
        <dbReference type="RuleBase" id="RU000553"/>
    </source>
</evidence>
<sequence>MTGVTVTKTAKDTEAGKGAASGRDGASRKGAATETADGGDDEIRMHVIVTGLVQGVGFRYFTVMQARGIGVGGWVRNLNDGSVEVEVQGGRLAVAKLLSWLKVGPKWAHVESIDARPLPPIPSRHDRFRVFNER</sequence>
<dbReference type="Proteomes" id="UP000326336">
    <property type="component" value="Unassembled WGS sequence"/>
</dbReference>
<evidence type="ECO:0000256" key="3">
    <source>
        <dbReference type="ARBA" id="ARBA00015991"/>
    </source>
</evidence>
<comment type="similarity">
    <text evidence="1 7">Belongs to the acylphosphatase family.</text>
</comment>
<dbReference type="PRINTS" id="PR00112">
    <property type="entry name" value="ACYLPHPHTASE"/>
</dbReference>
<evidence type="ECO:0000256" key="1">
    <source>
        <dbReference type="ARBA" id="ARBA00005614"/>
    </source>
</evidence>
<evidence type="ECO:0000256" key="5">
    <source>
        <dbReference type="PROSITE-ProRule" id="PRU00520"/>
    </source>
</evidence>
<dbReference type="SUPFAM" id="SSF54975">
    <property type="entry name" value="Acylphosphatase/BLUF domain-like"/>
    <property type="match status" value="1"/>
</dbReference>
<dbReference type="InterPro" id="IPR036046">
    <property type="entry name" value="Acylphosphatase-like_dom_sf"/>
</dbReference>
<reference evidence="10 11" key="1">
    <citation type="journal article" date="2019" name="Int. J. Syst. Evol. Microbiol.">
        <title>Bifidobacterium jacchi sp. nov., isolated from the faeces of a baby common marmoset (Callithrix jacchus).</title>
        <authorList>
            <person name="Modesto M."/>
            <person name="Watanabe K."/>
            <person name="Arita M."/>
            <person name="Satti M."/>
            <person name="Oki K."/>
            <person name="Sciavilla P."/>
            <person name="Patavino C."/>
            <person name="Camma C."/>
            <person name="Michelini S."/>
            <person name="Sgorbati B."/>
            <person name="Mattarelli P."/>
        </authorList>
    </citation>
    <scope>NUCLEOTIDE SEQUENCE [LARGE SCALE GENOMIC DNA]</scope>
    <source>
        <strain evidence="10 11">MRM 9.3</strain>
    </source>
</reference>
<evidence type="ECO:0000259" key="9">
    <source>
        <dbReference type="PROSITE" id="PS51160"/>
    </source>
</evidence>
<organism evidence="10 11">
    <name type="scientific">Bifidobacterium jacchi</name>
    <dbReference type="NCBI Taxonomy" id="2490545"/>
    <lineage>
        <taxon>Bacteria</taxon>
        <taxon>Bacillati</taxon>
        <taxon>Actinomycetota</taxon>
        <taxon>Actinomycetes</taxon>
        <taxon>Bifidobacteriales</taxon>
        <taxon>Bifidobacteriaceae</taxon>
        <taxon>Bifidobacterium</taxon>
    </lineage>
</organism>
<name>A0A5N5RIG0_9BIFI</name>
<gene>
    <name evidence="10" type="ORF">EHS19_07100</name>
</gene>
<dbReference type="InterPro" id="IPR001792">
    <property type="entry name" value="Acylphosphatase-like_dom"/>
</dbReference>
<feature type="active site" evidence="5">
    <location>
        <position position="59"/>
    </location>
</feature>
<feature type="domain" description="Acylphosphatase-like" evidence="9">
    <location>
        <begin position="44"/>
        <end position="132"/>
    </location>
</feature>
<evidence type="ECO:0000313" key="11">
    <source>
        <dbReference type="Proteomes" id="UP000326336"/>
    </source>
</evidence>
<dbReference type="PROSITE" id="PS00150">
    <property type="entry name" value="ACYLPHOSPHATASE_1"/>
    <property type="match status" value="1"/>
</dbReference>
<feature type="region of interest" description="Disordered" evidence="8">
    <location>
        <begin position="1"/>
        <end position="38"/>
    </location>
</feature>
<dbReference type="InterPro" id="IPR020456">
    <property type="entry name" value="Acylphosphatase"/>
</dbReference>
<evidence type="ECO:0000256" key="7">
    <source>
        <dbReference type="RuleBase" id="RU004168"/>
    </source>
</evidence>
<accession>A0A5N5RIG0</accession>
<dbReference type="PROSITE" id="PS51160">
    <property type="entry name" value="ACYLPHOSPHATASE_3"/>
    <property type="match status" value="1"/>
</dbReference>